<comment type="caution">
    <text evidence="1">The sequence shown here is derived from an EMBL/GenBank/DDBJ whole genome shotgun (WGS) entry which is preliminary data.</text>
</comment>
<protein>
    <submittedName>
        <fullName evidence="1">Uncharacterized protein</fullName>
    </submittedName>
</protein>
<reference evidence="1 2" key="1">
    <citation type="submission" date="2018-10" db="EMBL/GenBank/DDBJ databases">
        <title>Genomic Encyclopedia of Archaeal and Bacterial Type Strains, Phase II (KMG-II): from individual species to whole genera.</title>
        <authorList>
            <person name="Goeker M."/>
        </authorList>
    </citation>
    <scope>NUCLEOTIDE SEQUENCE [LARGE SCALE GENOMIC DNA]</scope>
    <source>
        <strain evidence="1 2">DSM 18602</strain>
    </source>
</reference>
<evidence type="ECO:0000313" key="2">
    <source>
        <dbReference type="Proteomes" id="UP000268007"/>
    </source>
</evidence>
<dbReference type="Proteomes" id="UP000268007">
    <property type="component" value="Unassembled WGS sequence"/>
</dbReference>
<accession>A0A495ITP6</accession>
<sequence>MIKKIVYALSVTLDANAVCAQWLSPGNLIIFIEGATEKQATLKLTQREI</sequence>
<gene>
    <name evidence="1" type="ORF">BDD43_0232</name>
</gene>
<keyword evidence="2" id="KW-1185">Reference proteome</keyword>
<organism evidence="1 2">
    <name type="scientific">Mucilaginibacter gracilis</name>
    <dbReference type="NCBI Taxonomy" id="423350"/>
    <lineage>
        <taxon>Bacteria</taxon>
        <taxon>Pseudomonadati</taxon>
        <taxon>Bacteroidota</taxon>
        <taxon>Sphingobacteriia</taxon>
        <taxon>Sphingobacteriales</taxon>
        <taxon>Sphingobacteriaceae</taxon>
        <taxon>Mucilaginibacter</taxon>
    </lineage>
</organism>
<proteinExistence type="predicted"/>
<dbReference type="EMBL" id="RBKU01000001">
    <property type="protein sequence ID" value="RKR80137.1"/>
    <property type="molecule type" value="Genomic_DNA"/>
</dbReference>
<dbReference type="AlphaFoldDB" id="A0A495ITP6"/>
<dbReference type="RefSeq" id="WP_162846953.1">
    <property type="nucleotide sequence ID" value="NZ_RBKU01000001.1"/>
</dbReference>
<name>A0A495ITP6_9SPHI</name>
<evidence type="ECO:0000313" key="1">
    <source>
        <dbReference type="EMBL" id="RKR80137.1"/>
    </source>
</evidence>